<dbReference type="GO" id="GO:0032259">
    <property type="term" value="P:methylation"/>
    <property type="evidence" value="ECO:0007669"/>
    <property type="project" value="UniProtKB-KW"/>
</dbReference>
<dbReference type="GO" id="GO:0008168">
    <property type="term" value="F:methyltransferase activity"/>
    <property type="evidence" value="ECO:0007669"/>
    <property type="project" value="UniProtKB-KW"/>
</dbReference>
<proteinExistence type="predicted"/>
<comment type="caution">
    <text evidence="3">The sequence shown here is derived from an EMBL/GenBank/DDBJ whole genome shotgun (WGS) entry which is preliminary data.</text>
</comment>
<dbReference type="CDD" id="cd02440">
    <property type="entry name" value="AdoMet_MTases"/>
    <property type="match status" value="1"/>
</dbReference>
<dbReference type="RefSeq" id="WP_067559133.1">
    <property type="nucleotide sequence ID" value="NZ_LPXN01000147.1"/>
</dbReference>
<evidence type="ECO:0000259" key="2">
    <source>
        <dbReference type="Pfam" id="PF13649"/>
    </source>
</evidence>
<dbReference type="SUPFAM" id="SSF53335">
    <property type="entry name" value="S-adenosyl-L-methionine-dependent methyltransferases"/>
    <property type="match status" value="1"/>
</dbReference>
<reference evidence="3 4" key="1">
    <citation type="submission" date="2015-12" db="EMBL/GenBank/DDBJ databases">
        <title>Genome sequence of Oceanibaculum pacificum MCCC 1A02656.</title>
        <authorList>
            <person name="Lu L."/>
            <person name="Lai Q."/>
            <person name="Shao Z."/>
            <person name="Qian P."/>
        </authorList>
    </citation>
    <scope>NUCLEOTIDE SEQUENCE [LARGE SCALE GENOMIC DNA]</scope>
    <source>
        <strain evidence="3 4">MCCC 1A02656</strain>
    </source>
</reference>
<dbReference type="OrthoDB" id="7348755at2"/>
<dbReference type="PANTHER" id="PTHR43861:SF3">
    <property type="entry name" value="PUTATIVE (AFU_ORTHOLOGUE AFUA_2G14390)-RELATED"/>
    <property type="match status" value="1"/>
</dbReference>
<dbReference type="InterPro" id="IPR041698">
    <property type="entry name" value="Methyltransf_25"/>
</dbReference>
<evidence type="ECO:0000313" key="4">
    <source>
        <dbReference type="Proteomes" id="UP000076400"/>
    </source>
</evidence>
<protein>
    <submittedName>
        <fullName evidence="3">Methyltransferase type 12</fullName>
    </submittedName>
</protein>
<accession>A0A154VPV8</accession>
<keyword evidence="4" id="KW-1185">Reference proteome</keyword>
<evidence type="ECO:0000313" key="3">
    <source>
        <dbReference type="EMBL" id="KZD03352.1"/>
    </source>
</evidence>
<dbReference type="PANTHER" id="PTHR43861">
    <property type="entry name" value="TRANS-ACONITATE 2-METHYLTRANSFERASE-RELATED"/>
    <property type="match status" value="1"/>
</dbReference>
<dbReference type="EMBL" id="LPXN01000147">
    <property type="protein sequence ID" value="KZD03352.1"/>
    <property type="molecule type" value="Genomic_DNA"/>
</dbReference>
<dbReference type="InterPro" id="IPR029063">
    <property type="entry name" value="SAM-dependent_MTases_sf"/>
</dbReference>
<evidence type="ECO:0000256" key="1">
    <source>
        <dbReference type="ARBA" id="ARBA00022679"/>
    </source>
</evidence>
<dbReference type="STRING" id="580166.AUP43_13165"/>
<sequence length="208" mass="23065">MSRGGRWSRYYDAVQARPPRDTLLFALDRFAAEGLPAAPRALDLGCGDGRDTVELLRRGWRTLAMDATPEAIDRLLARPDLPKDPPTAGNLETLVARFEDFQPPPADLINASFCLPFCEAAAFPDVWRRLSAAIRPGGRFAGQLLGPQDDWAQSGVIIHSRADIDRLAAGFEIELLQEVREEGGTPLARTKHWHIFHLVLKSSDKNDN</sequence>
<feature type="domain" description="Methyltransferase" evidence="2">
    <location>
        <begin position="42"/>
        <end position="138"/>
    </location>
</feature>
<name>A0A154VPV8_9PROT</name>
<dbReference type="Proteomes" id="UP000076400">
    <property type="component" value="Unassembled WGS sequence"/>
</dbReference>
<keyword evidence="1 3" id="KW-0808">Transferase</keyword>
<organism evidence="3 4">
    <name type="scientific">Oceanibaculum pacificum</name>
    <dbReference type="NCBI Taxonomy" id="580166"/>
    <lineage>
        <taxon>Bacteria</taxon>
        <taxon>Pseudomonadati</taxon>
        <taxon>Pseudomonadota</taxon>
        <taxon>Alphaproteobacteria</taxon>
        <taxon>Rhodospirillales</taxon>
        <taxon>Oceanibaculaceae</taxon>
        <taxon>Oceanibaculum</taxon>
    </lineage>
</organism>
<dbReference type="AlphaFoldDB" id="A0A154VPV8"/>
<dbReference type="Gene3D" id="3.40.50.150">
    <property type="entry name" value="Vaccinia Virus protein VP39"/>
    <property type="match status" value="1"/>
</dbReference>
<keyword evidence="3" id="KW-0489">Methyltransferase</keyword>
<gene>
    <name evidence="3" type="ORF">AUP43_13165</name>
</gene>
<dbReference type="Pfam" id="PF13649">
    <property type="entry name" value="Methyltransf_25"/>
    <property type="match status" value="1"/>
</dbReference>